<evidence type="ECO:0000313" key="2">
    <source>
        <dbReference type="Proteomes" id="UP001285154"/>
    </source>
</evidence>
<accession>A0ABU5AF24</accession>
<gene>
    <name evidence="1" type="ORF">RFM42_33280</name>
</gene>
<dbReference type="Proteomes" id="UP001285154">
    <property type="component" value="Unassembled WGS sequence"/>
</dbReference>
<evidence type="ECO:0000313" key="1">
    <source>
        <dbReference type="EMBL" id="MDX8535863.1"/>
    </source>
</evidence>
<name>A0ABU5AF24_9HYPH</name>
<keyword evidence="2" id="KW-1185">Reference proteome</keyword>
<protein>
    <submittedName>
        <fullName evidence="1">Uncharacterized protein</fullName>
    </submittedName>
</protein>
<organism evidence="1 2">
    <name type="scientific">Mesorhizobium vachelliae</name>
    <dbReference type="NCBI Taxonomy" id="3072309"/>
    <lineage>
        <taxon>Bacteria</taxon>
        <taxon>Pseudomonadati</taxon>
        <taxon>Pseudomonadota</taxon>
        <taxon>Alphaproteobacteria</taxon>
        <taxon>Hyphomicrobiales</taxon>
        <taxon>Phyllobacteriaceae</taxon>
        <taxon>Mesorhizobium</taxon>
    </lineage>
</organism>
<comment type="caution">
    <text evidence="1">The sequence shown here is derived from an EMBL/GenBank/DDBJ whole genome shotgun (WGS) entry which is preliminary data.</text>
</comment>
<reference evidence="1 2" key="1">
    <citation type="submission" date="2023-08" db="EMBL/GenBank/DDBJ databases">
        <title>Implementing the SeqCode for naming new Mesorhizobium species isolated from Vachellia karroo root nodules.</title>
        <authorList>
            <person name="Van Lill M."/>
        </authorList>
    </citation>
    <scope>NUCLEOTIDE SEQUENCE [LARGE SCALE GENOMIC DNA]</scope>
    <source>
        <strain evidence="1 2">VK25D</strain>
    </source>
</reference>
<dbReference type="EMBL" id="JAVIIQ010000033">
    <property type="protein sequence ID" value="MDX8535863.1"/>
    <property type="molecule type" value="Genomic_DNA"/>
</dbReference>
<proteinExistence type="predicted"/>
<dbReference type="RefSeq" id="WP_320253407.1">
    <property type="nucleotide sequence ID" value="NZ_JAVIIQ010000033.1"/>
</dbReference>
<sequence>MPAGSRFSRARAMLVEVAWTVAKAVKELRNSEKAAAENAERIYELMIPHWPMSAIEDKPRSSC</sequence>